<accession>A0A8J3QCR1</accession>
<feature type="compositionally biased region" description="Low complexity" evidence="1">
    <location>
        <begin position="22"/>
        <end position="67"/>
    </location>
</feature>
<evidence type="ECO:0008006" key="5">
    <source>
        <dbReference type="Google" id="ProtNLM"/>
    </source>
</evidence>
<reference evidence="3" key="1">
    <citation type="submission" date="2021-01" db="EMBL/GenBank/DDBJ databases">
        <title>Whole genome shotgun sequence of Rhizocola hellebori NBRC 109834.</title>
        <authorList>
            <person name="Komaki H."/>
            <person name="Tamura T."/>
        </authorList>
    </citation>
    <scope>NUCLEOTIDE SEQUENCE</scope>
    <source>
        <strain evidence="3">NBRC 109834</strain>
    </source>
</reference>
<keyword evidence="4" id="KW-1185">Reference proteome</keyword>
<dbReference type="Gene3D" id="2.160.20.10">
    <property type="entry name" value="Single-stranded right-handed beta-helix, Pectin lyase-like"/>
    <property type="match status" value="1"/>
</dbReference>
<feature type="region of interest" description="Disordered" evidence="1">
    <location>
        <begin position="22"/>
        <end position="81"/>
    </location>
</feature>
<evidence type="ECO:0000256" key="1">
    <source>
        <dbReference type="SAM" id="MobiDB-lite"/>
    </source>
</evidence>
<evidence type="ECO:0000313" key="4">
    <source>
        <dbReference type="Proteomes" id="UP000612899"/>
    </source>
</evidence>
<name>A0A8J3QCR1_9ACTN</name>
<dbReference type="RefSeq" id="WP_203912220.1">
    <property type="nucleotide sequence ID" value="NZ_BONY01000050.1"/>
</dbReference>
<dbReference type="InterPro" id="IPR012334">
    <property type="entry name" value="Pectin_lyas_fold"/>
</dbReference>
<proteinExistence type="predicted"/>
<evidence type="ECO:0000256" key="2">
    <source>
        <dbReference type="SAM" id="SignalP"/>
    </source>
</evidence>
<dbReference type="InterPro" id="IPR011050">
    <property type="entry name" value="Pectin_lyase_fold/virulence"/>
</dbReference>
<evidence type="ECO:0000313" key="3">
    <source>
        <dbReference type="EMBL" id="GIH08463.1"/>
    </source>
</evidence>
<keyword evidence="2" id="KW-0732">Signal</keyword>
<dbReference type="Proteomes" id="UP000612899">
    <property type="component" value="Unassembled WGS sequence"/>
</dbReference>
<dbReference type="SUPFAM" id="SSF51126">
    <property type="entry name" value="Pectin lyase-like"/>
    <property type="match status" value="1"/>
</dbReference>
<organism evidence="3 4">
    <name type="scientific">Rhizocola hellebori</name>
    <dbReference type="NCBI Taxonomy" id="1392758"/>
    <lineage>
        <taxon>Bacteria</taxon>
        <taxon>Bacillati</taxon>
        <taxon>Actinomycetota</taxon>
        <taxon>Actinomycetes</taxon>
        <taxon>Micromonosporales</taxon>
        <taxon>Micromonosporaceae</taxon>
        <taxon>Rhizocola</taxon>
    </lineage>
</organism>
<sequence>MVIKLSGYLALVLLVGTACSAPAKAPTSPTASSEATASDSPSPETVPAGTTPPATPARPSATSVPAAKGFPTKDNTGVPTGVSLTRYQGNLVIKSPGVYENYDVSGCVEINADNVTLRRSRVGSSGGCPHYVVKSFGRHNILIEDVEIVLTGWDTKGIAFDGYTARRVKFSPGPNGQGADCAAAGTDVVIEDSYCALGTGGPSDGPHYDGIQSDGGKNIVIRHNTIRVPYPQTSAILMSTNTSPISNVTIDRNLLAGGGWTVYCGTANKPVGGTFVFTGNRFSREFFPKGGSYGPAAYCDGLGSGNVWHDTGRSIQG</sequence>
<dbReference type="AlphaFoldDB" id="A0A8J3QCR1"/>
<gene>
    <name evidence="3" type="ORF">Rhe02_65300</name>
</gene>
<dbReference type="EMBL" id="BONY01000050">
    <property type="protein sequence ID" value="GIH08463.1"/>
    <property type="molecule type" value="Genomic_DNA"/>
</dbReference>
<feature type="chain" id="PRO_5038668240" description="Right handed beta helix domain-containing protein" evidence="2">
    <location>
        <begin position="21"/>
        <end position="317"/>
    </location>
</feature>
<comment type="caution">
    <text evidence="3">The sequence shown here is derived from an EMBL/GenBank/DDBJ whole genome shotgun (WGS) entry which is preliminary data.</text>
</comment>
<dbReference type="PROSITE" id="PS51257">
    <property type="entry name" value="PROKAR_LIPOPROTEIN"/>
    <property type="match status" value="1"/>
</dbReference>
<protein>
    <recommendedName>
        <fullName evidence="5">Right handed beta helix domain-containing protein</fullName>
    </recommendedName>
</protein>
<feature type="signal peptide" evidence="2">
    <location>
        <begin position="1"/>
        <end position="20"/>
    </location>
</feature>